<reference evidence="1" key="1">
    <citation type="journal article" date="2021" name="Proc. Natl. Acad. Sci. U.S.A.">
        <title>A Catalog of Tens of Thousands of Viruses from Human Metagenomes Reveals Hidden Associations with Chronic Diseases.</title>
        <authorList>
            <person name="Tisza M.J."/>
            <person name="Buck C.B."/>
        </authorList>
    </citation>
    <scope>NUCLEOTIDE SEQUENCE</scope>
    <source>
        <strain evidence="1">CtYA416</strain>
    </source>
</reference>
<sequence length="49" mass="5484">MIYNLYIFHLSEPGAGAGGGGEINGIYMSHMNFVKNGKMYLINIIYKSR</sequence>
<protein>
    <submittedName>
        <fullName evidence="1">Uncharacterized protein</fullName>
    </submittedName>
</protein>
<evidence type="ECO:0000313" key="1">
    <source>
        <dbReference type="EMBL" id="DAF97827.1"/>
    </source>
</evidence>
<name>A0A8S5UTQ2_9CAUD</name>
<organism evidence="1">
    <name type="scientific">Myoviridae sp. ctYA416</name>
    <dbReference type="NCBI Taxonomy" id="2825125"/>
    <lineage>
        <taxon>Viruses</taxon>
        <taxon>Duplodnaviria</taxon>
        <taxon>Heunggongvirae</taxon>
        <taxon>Uroviricota</taxon>
        <taxon>Caudoviricetes</taxon>
    </lineage>
</organism>
<proteinExistence type="predicted"/>
<dbReference type="EMBL" id="BK016136">
    <property type="protein sequence ID" value="DAF97827.1"/>
    <property type="molecule type" value="Genomic_DNA"/>
</dbReference>
<accession>A0A8S5UTQ2</accession>